<dbReference type="PANTHER" id="PTHR31912">
    <property type="entry name" value="IP13529P"/>
    <property type="match status" value="1"/>
</dbReference>
<evidence type="ECO:0000313" key="2">
    <source>
        <dbReference type="Proteomes" id="UP000478052"/>
    </source>
</evidence>
<comment type="caution">
    <text evidence="1">The sequence shown here is derived from an EMBL/GenBank/DDBJ whole genome shotgun (WGS) entry which is preliminary data.</text>
</comment>
<protein>
    <submittedName>
        <fullName evidence="1">Uncharacterized protein</fullName>
    </submittedName>
</protein>
<dbReference type="Proteomes" id="UP000478052">
    <property type="component" value="Unassembled WGS sequence"/>
</dbReference>
<accession>A0A6G0VWI2</accession>
<gene>
    <name evidence="1" type="ORF">FWK35_00033918</name>
</gene>
<organism evidence="1 2">
    <name type="scientific">Aphis craccivora</name>
    <name type="common">Cowpea aphid</name>
    <dbReference type="NCBI Taxonomy" id="307492"/>
    <lineage>
        <taxon>Eukaryota</taxon>
        <taxon>Metazoa</taxon>
        <taxon>Ecdysozoa</taxon>
        <taxon>Arthropoda</taxon>
        <taxon>Hexapoda</taxon>
        <taxon>Insecta</taxon>
        <taxon>Pterygota</taxon>
        <taxon>Neoptera</taxon>
        <taxon>Paraneoptera</taxon>
        <taxon>Hemiptera</taxon>
        <taxon>Sternorrhyncha</taxon>
        <taxon>Aphidomorpha</taxon>
        <taxon>Aphidoidea</taxon>
        <taxon>Aphididae</taxon>
        <taxon>Aphidini</taxon>
        <taxon>Aphis</taxon>
        <taxon>Aphis</taxon>
    </lineage>
</organism>
<dbReference type="EMBL" id="VUJU01011529">
    <property type="protein sequence ID" value="KAF0710795.1"/>
    <property type="molecule type" value="Genomic_DNA"/>
</dbReference>
<keyword evidence="2" id="KW-1185">Reference proteome</keyword>
<name>A0A6G0VWI2_APHCR</name>
<sequence>MIIYNKDFLYYDYKTAVKKFVKSKTDFKSTQQKMFSYMKGDKTVGISTTYSGLPFKIEVIKRNSDLSKLTQHLIELPKTNHVKVLKQKYVKNLLKFFTIPDDAKTFYSDIFKESCESNVEDILECLAHVYLLCLILGDNLGLYSIFNFTESFMCIYPSKFCKCNKSECNFLTVEDCSKMRNKDNYKKYLELNSVTLTGLKGPCVWHDLPNFHVTENLSVDIMHDVFEGVGNYDMSLIILEFIIKFKYFSLDTLNNRIQYFNYGPINIQNRPQLISMDYLKNAKLKMSASELFCFVQFFGQIIGDLVPTSSDIWQLYVILKKIIDIITSRCIQNDCHLLLKILINEHHELFLKLFDINLKPKYHHLLHYPRVMEKVGPLIHLWSMRFELKHRESKITANAITSRKNICLTLSHKHQLKLAYTFFSNTCLLNSLQFGRVINLSCSTISNIKNNIDISSDKSLIDNLQNTAKFVSWVEIKGTRYKRDMCLALDFENIPILVVIKHILFFDNQSNPYFLCHKYITLKFSDHAQCWEVTDQNIQQSLIFTPCNTIPHFINPCSSYKNTKGTVYITFKQ</sequence>
<reference evidence="1 2" key="1">
    <citation type="submission" date="2019-08" db="EMBL/GenBank/DDBJ databases">
        <title>Whole genome of Aphis craccivora.</title>
        <authorList>
            <person name="Voronova N.V."/>
            <person name="Shulinski R.S."/>
            <person name="Bandarenka Y.V."/>
            <person name="Zhorov D.G."/>
            <person name="Warner D."/>
        </authorList>
    </citation>
    <scope>NUCLEOTIDE SEQUENCE [LARGE SCALE GENOMIC DNA]</scope>
    <source>
        <strain evidence="1">180601</strain>
        <tissue evidence="1">Whole Body</tissue>
    </source>
</reference>
<dbReference type="PANTHER" id="PTHR31912:SF34">
    <property type="entry name" value="NOTOCHORD-RELATED PROTEIN"/>
    <property type="match status" value="1"/>
</dbReference>
<dbReference type="OrthoDB" id="6779523at2759"/>
<proteinExistence type="predicted"/>
<dbReference type="AlphaFoldDB" id="A0A6G0VWI2"/>
<evidence type="ECO:0000313" key="1">
    <source>
        <dbReference type="EMBL" id="KAF0710795.1"/>
    </source>
</evidence>